<dbReference type="Proteomes" id="UP000016646">
    <property type="component" value="Unassembled WGS sequence"/>
</dbReference>
<dbReference type="AlphaFoldDB" id="U2KVX5"/>
<gene>
    <name evidence="4" type="ORF">HMPREF0860_0077</name>
    <name evidence="3" type="ORF">HMPREF1325_2325</name>
</gene>
<dbReference type="Pfam" id="PF07238">
    <property type="entry name" value="PilZ"/>
    <property type="match status" value="1"/>
</dbReference>
<dbReference type="GO" id="GO:0035438">
    <property type="term" value="F:cyclic-di-GMP binding"/>
    <property type="evidence" value="ECO:0007669"/>
    <property type="project" value="InterPro"/>
</dbReference>
<evidence type="ECO:0000259" key="2">
    <source>
        <dbReference type="Pfam" id="PF20424"/>
    </source>
</evidence>
<dbReference type="EMBL" id="AUZJ01000009">
    <property type="protein sequence ID" value="ERF61666.1"/>
    <property type="molecule type" value="Genomic_DNA"/>
</dbReference>
<name>U2KVX5_TRESO</name>
<dbReference type="RefSeq" id="WP_021329542.1">
    <property type="nucleotide sequence ID" value="NZ_AUZJ01000009.1"/>
</dbReference>
<sequence>MAIATNQQITNYYDSYCDKEVIFSREILHTLRVAPREIYIKCGGNQWPCIINSTSLLAAKIILGKTGGAFTAITQKNAPPVSLRFCFFIDKGTETMSFFIAGKVTNTAQYTDSKDLAVVTLTYTQRPPDDFIVKIGTLIEANINFIKRREERIVMTSEARYRLGIEKEDTIIYVQNVPRKCILRDLSFSGAKVVLLGVPKFVSGKETVLRIVFDDPAETLDIRGSIVGADFAEGRQDIVTASIKFDEKAVPTAYKLHINDYLTMTKKNLLDASSQMQNAPTQTVEQAAAVMKARLNAAASRGTSIQNIPHTIAGT</sequence>
<evidence type="ECO:0000259" key="1">
    <source>
        <dbReference type="Pfam" id="PF07238"/>
    </source>
</evidence>
<dbReference type="EMBL" id="AVQI01000050">
    <property type="protein sequence ID" value="ERK02592.1"/>
    <property type="molecule type" value="Genomic_DNA"/>
</dbReference>
<proteinExistence type="predicted"/>
<dbReference type="STRING" id="1125725.HMPREF1325_2325"/>
<evidence type="ECO:0000313" key="3">
    <source>
        <dbReference type="EMBL" id="ERF61666.1"/>
    </source>
</evidence>
<evidence type="ECO:0000313" key="6">
    <source>
        <dbReference type="Proteomes" id="UP000016646"/>
    </source>
</evidence>
<reference evidence="5 6" key="1">
    <citation type="submission" date="2013-08" db="EMBL/GenBank/DDBJ databases">
        <authorList>
            <person name="Durkin A.S."/>
            <person name="Haft D.R."/>
            <person name="McCorrison J."/>
            <person name="Torralba M."/>
            <person name="Gillis M."/>
            <person name="Haft D.H."/>
            <person name="Methe B."/>
            <person name="Sutton G."/>
            <person name="Nelson K.E."/>
        </authorList>
    </citation>
    <scope>NUCLEOTIDE SEQUENCE [LARGE SCALE GENOMIC DNA]</scope>
    <source>
        <strain evidence="4 6">ATCC 35536</strain>
        <strain evidence="3 5">VPI DR56BR1116</strain>
    </source>
</reference>
<evidence type="ECO:0000313" key="4">
    <source>
        <dbReference type="EMBL" id="ERK02592.1"/>
    </source>
</evidence>
<dbReference type="InterPro" id="IPR009875">
    <property type="entry name" value="PilZ_domain"/>
</dbReference>
<evidence type="ECO:0000313" key="5">
    <source>
        <dbReference type="Proteomes" id="UP000016412"/>
    </source>
</evidence>
<protein>
    <submittedName>
        <fullName evidence="3">Type IV pilus assembly protein PilZ</fullName>
    </submittedName>
</protein>
<dbReference type="Pfam" id="PF20424">
    <property type="entry name" value="PilZN3"/>
    <property type="match status" value="1"/>
</dbReference>
<dbReference type="PATRIC" id="fig|1125725.3.peg.389"/>
<dbReference type="SUPFAM" id="SSF141371">
    <property type="entry name" value="PilZ domain-like"/>
    <property type="match status" value="1"/>
</dbReference>
<dbReference type="eggNOG" id="ENOG502ZPJT">
    <property type="taxonomic scope" value="Bacteria"/>
</dbReference>
<feature type="domain" description="PilZ" evidence="1">
    <location>
        <begin position="147"/>
        <end position="247"/>
    </location>
</feature>
<comment type="caution">
    <text evidence="3">The sequence shown here is derived from an EMBL/GenBank/DDBJ whole genome shotgun (WGS) entry which is preliminary data.</text>
</comment>
<dbReference type="Proteomes" id="UP000016412">
    <property type="component" value="Unassembled WGS sequence"/>
</dbReference>
<keyword evidence="6" id="KW-1185">Reference proteome</keyword>
<accession>U2KVX5</accession>
<organism evidence="3 5">
    <name type="scientific">Treponema socranskii subsp. socranskii VPI DR56BR1116 = ATCC 35536</name>
    <dbReference type="NCBI Taxonomy" id="1125725"/>
    <lineage>
        <taxon>Bacteria</taxon>
        <taxon>Pseudomonadati</taxon>
        <taxon>Spirochaetota</taxon>
        <taxon>Spirochaetia</taxon>
        <taxon>Spirochaetales</taxon>
        <taxon>Treponemataceae</taxon>
        <taxon>Treponema</taxon>
    </lineage>
</organism>
<dbReference type="InterPro" id="IPR046853">
    <property type="entry name" value="PilZN3"/>
</dbReference>
<feature type="domain" description="PilZN3" evidence="2">
    <location>
        <begin position="7"/>
        <end position="142"/>
    </location>
</feature>
<dbReference type="OrthoDB" id="350778at2"/>